<dbReference type="AlphaFoldDB" id="A0A6J1QNU2"/>
<evidence type="ECO:0000313" key="3">
    <source>
        <dbReference type="Proteomes" id="UP000504618"/>
    </source>
</evidence>
<dbReference type="OrthoDB" id="6243211at2759"/>
<sequence length="332" mass="37685">MMEHYRQLMKLVNEQMKRYIVLGNAKGIVKDAAGKAQSKLADAQSIATEKYNIVAKKLNDQAIIMQDLNARALEPSGPLPGKIVKWWQWYNQVTGMDTVEAARTQVIALQNKLFDCQDSRRTLNKELTAITSKLQEIYAELIQTRRDDPKYVQLTMVEHKSLQEQKKVMNQLELSEKEERDNFTQLATAIKDYHVSQNLNAQKYKYLSIIASALLAIVSLIGSMILNNRRIQDVRTTIEVARERNESLLQTHMNELSNVKNILQSLNTTVSQQLADIGKKQENAIASDKQSNQFNTSNILVTSAKYSASLLISGASYIKRGIYACGSYIFYK</sequence>
<evidence type="ECO:0000313" key="4">
    <source>
        <dbReference type="RefSeq" id="XP_024884124.1"/>
    </source>
</evidence>
<keyword evidence="3" id="KW-1185">Reference proteome</keyword>
<evidence type="ECO:0000256" key="1">
    <source>
        <dbReference type="SAM" id="Coils"/>
    </source>
</evidence>
<keyword evidence="1" id="KW-0175">Coiled coil</keyword>
<dbReference type="PANTHER" id="PTHR28624">
    <property type="entry name" value="COILED-COIL DOMAIN-CONTAINING PROTEIN 51"/>
    <property type="match status" value="1"/>
</dbReference>
<gene>
    <name evidence="4" type="primary">LOC112462529</name>
</gene>
<dbReference type="PANTHER" id="PTHR28624:SF1">
    <property type="entry name" value="MITOCHONDRIAL POTASSIUM CHANNEL"/>
    <property type="match status" value="1"/>
</dbReference>
<keyword evidence="2" id="KW-1133">Transmembrane helix</keyword>
<organism evidence="3 4">
    <name type="scientific">Temnothorax curvispinosus</name>
    <dbReference type="NCBI Taxonomy" id="300111"/>
    <lineage>
        <taxon>Eukaryota</taxon>
        <taxon>Metazoa</taxon>
        <taxon>Ecdysozoa</taxon>
        <taxon>Arthropoda</taxon>
        <taxon>Hexapoda</taxon>
        <taxon>Insecta</taxon>
        <taxon>Pterygota</taxon>
        <taxon>Neoptera</taxon>
        <taxon>Endopterygota</taxon>
        <taxon>Hymenoptera</taxon>
        <taxon>Apocrita</taxon>
        <taxon>Aculeata</taxon>
        <taxon>Formicoidea</taxon>
        <taxon>Formicidae</taxon>
        <taxon>Myrmicinae</taxon>
        <taxon>Temnothorax</taxon>
    </lineage>
</organism>
<feature type="transmembrane region" description="Helical" evidence="2">
    <location>
        <begin position="206"/>
        <end position="226"/>
    </location>
</feature>
<dbReference type="InterPro" id="IPR037660">
    <property type="entry name" value="CCDC51"/>
</dbReference>
<keyword evidence="2" id="KW-0812">Transmembrane</keyword>
<accession>A0A6J1QNU2</accession>
<keyword evidence="2" id="KW-0472">Membrane</keyword>
<proteinExistence type="predicted"/>
<evidence type="ECO:0000256" key="2">
    <source>
        <dbReference type="SAM" id="Phobius"/>
    </source>
</evidence>
<dbReference type="GeneID" id="112462529"/>
<reference evidence="4" key="1">
    <citation type="submission" date="2025-08" db="UniProtKB">
        <authorList>
            <consortium name="RefSeq"/>
        </authorList>
    </citation>
    <scope>IDENTIFICATION</scope>
    <source>
        <tissue evidence="4">Whole body</tissue>
    </source>
</reference>
<feature type="coiled-coil region" evidence="1">
    <location>
        <begin position="231"/>
        <end position="269"/>
    </location>
</feature>
<protein>
    <submittedName>
        <fullName evidence="4">Coiled-coil domain-containing protein 51-like isoform X1</fullName>
    </submittedName>
</protein>
<dbReference type="Proteomes" id="UP000504618">
    <property type="component" value="Unplaced"/>
</dbReference>
<dbReference type="RefSeq" id="XP_024884124.1">
    <property type="nucleotide sequence ID" value="XM_025028356.1"/>
</dbReference>
<name>A0A6J1QNU2_9HYME</name>